<evidence type="ECO:0008006" key="4">
    <source>
        <dbReference type="Google" id="ProtNLM"/>
    </source>
</evidence>
<keyword evidence="1" id="KW-0732">Signal</keyword>
<feature type="signal peptide" evidence="1">
    <location>
        <begin position="1"/>
        <end position="20"/>
    </location>
</feature>
<sequence>MKKLLLLSIFALISTMQLKAQTTDSTQQSLEKEINTYESKDLVFIANARLMIAEAIKADDLKKAKTTFKFIVDKYDLSNYTPFAPTERIVLSLALEEYGTILTDISRGVSNLSINKGDKIIAYKNDGLFLIASTYLEKNKTALRNNIPAAERLQQEDKDLLELMYKSFDVEAETAKNKANAQSKLNNDADVFIELYPTSVYLPFVQQFIKEEYQDADAGLIMDFGVGRFNLSSKFYQYFDKKDTGFALGFSVPYKKMLFTLSANFIQNFTRTDMPLTVKGYYWEKDVKGSIVDIELGAGYNVLSSKRFQLYPYATLAYNAIVPMKQQERDLSMFRGDGIAVGAGAIFDYKFSIGKPKEAPNPYNPNYINVSRSNIGIRLKAMYMMPSIPIKELSQPYSYIAAGIFWEIRKMNRK</sequence>
<dbReference type="Proteomes" id="UP001302949">
    <property type="component" value="Unassembled WGS sequence"/>
</dbReference>
<evidence type="ECO:0000256" key="1">
    <source>
        <dbReference type="SAM" id="SignalP"/>
    </source>
</evidence>
<keyword evidence="3" id="KW-1185">Reference proteome</keyword>
<accession>A0ABU5Q9T3</accession>
<name>A0ABU5Q9T3_9BACT</name>
<dbReference type="RefSeq" id="WP_323296749.1">
    <property type="nucleotide sequence ID" value="NZ_JAYFUM010000010.1"/>
</dbReference>
<gene>
    <name evidence="2" type="ORF">VB248_10635</name>
</gene>
<comment type="caution">
    <text evidence="2">The sequence shown here is derived from an EMBL/GenBank/DDBJ whole genome shotgun (WGS) entry which is preliminary data.</text>
</comment>
<protein>
    <recommendedName>
        <fullName evidence="4">Outer membrane protein</fullName>
    </recommendedName>
</protein>
<dbReference type="EMBL" id="JAYFUM010000010">
    <property type="protein sequence ID" value="MEA5139596.1"/>
    <property type="molecule type" value="Genomic_DNA"/>
</dbReference>
<organism evidence="2 3">
    <name type="scientific">Arcicella rigui</name>
    <dbReference type="NCBI Taxonomy" id="797020"/>
    <lineage>
        <taxon>Bacteria</taxon>
        <taxon>Pseudomonadati</taxon>
        <taxon>Bacteroidota</taxon>
        <taxon>Cytophagia</taxon>
        <taxon>Cytophagales</taxon>
        <taxon>Flectobacillaceae</taxon>
        <taxon>Arcicella</taxon>
    </lineage>
</organism>
<evidence type="ECO:0000313" key="2">
    <source>
        <dbReference type="EMBL" id="MEA5139596.1"/>
    </source>
</evidence>
<reference evidence="2 3" key="1">
    <citation type="submission" date="2023-12" db="EMBL/GenBank/DDBJ databases">
        <title>Novel species of the genus Arcicella isolated from rivers.</title>
        <authorList>
            <person name="Lu H."/>
        </authorList>
    </citation>
    <scope>NUCLEOTIDE SEQUENCE [LARGE SCALE GENOMIC DNA]</scope>
    <source>
        <strain evidence="2 3">KCTC 23307</strain>
    </source>
</reference>
<feature type="chain" id="PRO_5046040677" description="Outer membrane protein" evidence="1">
    <location>
        <begin position="21"/>
        <end position="414"/>
    </location>
</feature>
<proteinExistence type="predicted"/>
<evidence type="ECO:0000313" key="3">
    <source>
        <dbReference type="Proteomes" id="UP001302949"/>
    </source>
</evidence>